<keyword evidence="2" id="KW-1185">Reference proteome</keyword>
<dbReference type="Proteomes" id="UP000799757">
    <property type="component" value="Unassembled WGS sequence"/>
</dbReference>
<accession>A0A6A6X1G5</accession>
<evidence type="ECO:0000313" key="1">
    <source>
        <dbReference type="EMBL" id="KAF2790172.1"/>
    </source>
</evidence>
<dbReference type="EMBL" id="MU002089">
    <property type="protein sequence ID" value="KAF2790172.1"/>
    <property type="molecule type" value="Genomic_DNA"/>
</dbReference>
<reference evidence="1" key="1">
    <citation type="journal article" date="2020" name="Stud. Mycol.">
        <title>101 Dothideomycetes genomes: a test case for predicting lifestyles and emergence of pathogens.</title>
        <authorList>
            <person name="Haridas S."/>
            <person name="Albert R."/>
            <person name="Binder M."/>
            <person name="Bloem J."/>
            <person name="Labutti K."/>
            <person name="Salamov A."/>
            <person name="Andreopoulos B."/>
            <person name="Baker S."/>
            <person name="Barry K."/>
            <person name="Bills G."/>
            <person name="Bluhm B."/>
            <person name="Cannon C."/>
            <person name="Castanera R."/>
            <person name="Culley D."/>
            <person name="Daum C."/>
            <person name="Ezra D."/>
            <person name="Gonzalez J."/>
            <person name="Henrissat B."/>
            <person name="Kuo A."/>
            <person name="Liang C."/>
            <person name="Lipzen A."/>
            <person name="Lutzoni F."/>
            <person name="Magnuson J."/>
            <person name="Mondo S."/>
            <person name="Nolan M."/>
            <person name="Ohm R."/>
            <person name="Pangilinan J."/>
            <person name="Park H.-J."/>
            <person name="Ramirez L."/>
            <person name="Alfaro M."/>
            <person name="Sun H."/>
            <person name="Tritt A."/>
            <person name="Yoshinaga Y."/>
            <person name="Zwiers L.-H."/>
            <person name="Turgeon B."/>
            <person name="Goodwin S."/>
            <person name="Spatafora J."/>
            <person name="Crous P."/>
            <person name="Grigoriev I."/>
        </authorList>
    </citation>
    <scope>NUCLEOTIDE SEQUENCE</scope>
    <source>
        <strain evidence="1">CBS 109.77</strain>
    </source>
</reference>
<organism evidence="1 2">
    <name type="scientific">Melanomma pulvis-pyrius CBS 109.77</name>
    <dbReference type="NCBI Taxonomy" id="1314802"/>
    <lineage>
        <taxon>Eukaryota</taxon>
        <taxon>Fungi</taxon>
        <taxon>Dikarya</taxon>
        <taxon>Ascomycota</taxon>
        <taxon>Pezizomycotina</taxon>
        <taxon>Dothideomycetes</taxon>
        <taxon>Pleosporomycetidae</taxon>
        <taxon>Pleosporales</taxon>
        <taxon>Melanommataceae</taxon>
        <taxon>Melanomma</taxon>
    </lineage>
</organism>
<dbReference type="OrthoDB" id="195446at2759"/>
<protein>
    <submittedName>
        <fullName evidence="1">Uncharacterized protein</fullName>
    </submittedName>
</protein>
<sequence length="62" mass="6954">MDPLNVTASVIAILQLSSKVVGYLTDVEDASKERAKCAVKASNLHSLLLTLRFRLKKRRTRK</sequence>
<evidence type="ECO:0000313" key="2">
    <source>
        <dbReference type="Proteomes" id="UP000799757"/>
    </source>
</evidence>
<proteinExistence type="predicted"/>
<gene>
    <name evidence="1" type="ORF">K505DRAFT_311875</name>
</gene>
<name>A0A6A6X1G5_9PLEO</name>
<dbReference type="AlphaFoldDB" id="A0A6A6X1G5"/>